<reference evidence="6" key="1">
    <citation type="submission" date="2017-02" db="EMBL/GenBank/DDBJ databases">
        <authorList>
            <person name="Dridi B."/>
        </authorList>
    </citation>
    <scope>NUCLEOTIDE SEQUENCE [LARGE SCALE GENOMIC DNA]</scope>
    <source>
        <strain evidence="6">bH819</strain>
    </source>
</reference>
<accession>A0A1X6WMW7</accession>
<dbReference type="SMART" id="SM01134">
    <property type="entry name" value="DeoRC"/>
    <property type="match status" value="1"/>
</dbReference>
<dbReference type="InterPro" id="IPR037171">
    <property type="entry name" value="NagB/RpiA_transferase-like"/>
</dbReference>
<dbReference type="PROSITE" id="PS00894">
    <property type="entry name" value="HTH_DEOR_1"/>
    <property type="match status" value="1"/>
</dbReference>
<keyword evidence="1" id="KW-0805">Transcription regulation</keyword>
<dbReference type="GO" id="GO:0003677">
    <property type="term" value="F:DNA binding"/>
    <property type="evidence" value="ECO:0007669"/>
    <property type="project" value="UniProtKB-KW"/>
</dbReference>
<dbReference type="RefSeq" id="WP_086951306.1">
    <property type="nucleotide sequence ID" value="NZ_FWFD01000008.1"/>
</dbReference>
<evidence type="ECO:0000313" key="6">
    <source>
        <dbReference type="Proteomes" id="UP000195918"/>
    </source>
</evidence>
<dbReference type="AlphaFoldDB" id="A0A1X6WMW7"/>
<dbReference type="InterPro" id="IPR036388">
    <property type="entry name" value="WH-like_DNA-bd_sf"/>
</dbReference>
<evidence type="ECO:0000259" key="4">
    <source>
        <dbReference type="PROSITE" id="PS51000"/>
    </source>
</evidence>
<name>A0A1X6WMW7_9ENTE</name>
<dbReference type="InterPro" id="IPR001034">
    <property type="entry name" value="DeoR_HTH"/>
</dbReference>
<dbReference type="OrthoDB" id="9798651at2"/>
<dbReference type="Proteomes" id="UP000195918">
    <property type="component" value="Unassembled WGS sequence"/>
</dbReference>
<dbReference type="Gene3D" id="1.10.10.10">
    <property type="entry name" value="Winged helix-like DNA-binding domain superfamily/Winged helix DNA-binding domain"/>
    <property type="match status" value="1"/>
</dbReference>
<dbReference type="Gene3D" id="3.40.50.1360">
    <property type="match status" value="1"/>
</dbReference>
<dbReference type="Pfam" id="PF08220">
    <property type="entry name" value="HTH_DeoR"/>
    <property type="match status" value="1"/>
</dbReference>
<evidence type="ECO:0000256" key="3">
    <source>
        <dbReference type="ARBA" id="ARBA00023163"/>
    </source>
</evidence>
<feature type="domain" description="HTH deoR-type" evidence="4">
    <location>
        <begin position="3"/>
        <end position="58"/>
    </location>
</feature>
<keyword evidence="6" id="KW-1185">Reference proteome</keyword>
<dbReference type="InterPro" id="IPR050313">
    <property type="entry name" value="Carb_Metab_HTH_regulators"/>
</dbReference>
<keyword evidence="2" id="KW-0238">DNA-binding</keyword>
<dbReference type="PRINTS" id="PR00037">
    <property type="entry name" value="HTHLACR"/>
</dbReference>
<sequence>MNQNERLLEIITLLEKKEHIQQEELMTYFNISKDTARRDILKLLEKDLVERTKGGIQLPIIKKQITEYQNRLVKNSQAKKNIIKKAQQLILENQTIWLDVSTTIELLGQDNTYKTNLFVTNSVDNAISFSENKNNVYLLSGYYQPKSHLLNGPMIMSQLTHFYFDIAFIGASGISEEGIFFDELDDIELHQQLRQQAKKIILLVDDSKINQTTSFKINWENIDTLITNKDLPKEIENKLITHNIKILTK</sequence>
<gene>
    <name evidence="5" type="ORF">FM121_06235</name>
</gene>
<evidence type="ECO:0000256" key="1">
    <source>
        <dbReference type="ARBA" id="ARBA00023015"/>
    </source>
</evidence>
<dbReference type="SUPFAM" id="SSF46785">
    <property type="entry name" value="Winged helix' DNA-binding domain"/>
    <property type="match status" value="1"/>
</dbReference>
<protein>
    <submittedName>
        <fullName evidence="5">Putative transcriptional regulator (DeoR family)</fullName>
    </submittedName>
</protein>
<keyword evidence="3" id="KW-0804">Transcription</keyword>
<dbReference type="PROSITE" id="PS51000">
    <property type="entry name" value="HTH_DEOR_2"/>
    <property type="match status" value="1"/>
</dbReference>
<dbReference type="SMART" id="SM00420">
    <property type="entry name" value="HTH_DEOR"/>
    <property type="match status" value="1"/>
</dbReference>
<dbReference type="EMBL" id="FWFD01000008">
    <property type="protein sequence ID" value="SLM85681.1"/>
    <property type="molecule type" value="Genomic_DNA"/>
</dbReference>
<dbReference type="GO" id="GO:0003700">
    <property type="term" value="F:DNA-binding transcription factor activity"/>
    <property type="evidence" value="ECO:0007669"/>
    <property type="project" value="InterPro"/>
</dbReference>
<dbReference type="InterPro" id="IPR014036">
    <property type="entry name" value="DeoR-like_C"/>
</dbReference>
<evidence type="ECO:0000313" key="5">
    <source>
        <dbReference type="EMBL" id="SLM85681.1"/>
    </source>
</evidence>
<evidence type="ECO:0000256" key="2">
    <source>
        <dbReference type="ARBA" id="ARBA00023125"/>
    </source>
</evidence>
<dbReference type="InterPro" id="IPR036390">
    <property type="entry name" value="WH_DNA-bd_sf"/>
</dbReference>
<dbReference type="PANTHER" id="PTHR30363:SF51">
    <property type="entry name" value="HTH-TYPE TRANSCRIPTIONAL REPRESSOR GLCR"/>
    <property type="match status" value="1"/>
</dbReference>
<organism evidence="5 6">
    <name type="scientific">Vagococcus fluvialis bH819</name>
    <dbReference type="NCBI Taxonomy" id="1255619"/>
    <lineage>
        <taxon>Bacteria</taxon>
        <taxon>Bacillati</taxon>
        <taxon>Bacillota</taxon>
        <taxon>Bacilli</taxon>
        <taxon>Lactobacillales</taxon>
        <taxon>Enterococcaceae</taxon>
        <taxon>Vagococcus</taxon>
    </lineage>
</organism>
<dbReference type="InterPro" id="IPR018356">
    <property type="entry name" value="Tscrpt_reg_HTH_DeoR_CS"/>
</dbReference>
<dbReference type="SUPFAM" id="SSF100950">
    <property type="entry name" value="NagB/RpiA/CoA transferase-like"/>
    <property type="match status" value="1"/>
</dbReference>
<dbReference type="PANTHER" id="PTHR30363">
    <property type="entry name" value="HTH-TYPE TRANSCRIPTIONAL REGULATOR SRLR-RELATED"/>
    <property type="match status" value="1"/>
</dbReference>
<proteinExistence type="predicted"/>
<dbReference type="Pfam" id="PF00455">
    <property type="entry name" value="DeoRC"/>
    <property type="match status" value="1"/>
</dbReference>